<protein>
    <submittedName>
        <fullName evidence="2">Uncharacterized protein</fullName>
    </submittedName>
</protein>
<dbReference type="EMBL" id="JAYKXP010000011">
    <property type="protein sequence ID" value="KAK7053066.1"/>
    <property type="molecule type" value="Genomic_DNA"/>
</dbReference>
<gene>
    <name evidence="2" type="ORF">VNI00_004387</name>
</gene>
<dbReference type="Proteomes" id="UP001383192">
    <property type="component" value="Unassembled WGS sequence"/>
</dbReference>
<feature type="non-terminal residue" evidence="2">
    <location>
        <position position="1"/>
    </location>
</feature>
<evidence type="ECO:0000313" key="3">
    <source>
        <dbReference type="Proteomes" id="UP001383192"/>
    </source>
</evidence>
<comment type="caution">
    <text evidence="2">The sequence shown here is derived from an EMBL/GenBank/DDBJ whole genome shotgun (WGS) entry which is preliminary data.</text>
</comment>
<feature type="region of interest" description="Disordered" evidence="1">
    <location>
        <begin position="1"/>
        <end position="30"/>
    </location>
</feature>
<evidence type="ECO:0000256" key="1">
    <source>
        <dbReference type="SAM" id="MobiDB-lite"/>
    </source>
</evidence>
<accession>A0AAW0DKD4</accession>
<feature type="compositionally biased region" description="Polar residues" evidence="1">
    <location>
        <begin position="46"/>
        <end position="64"/>
    </location>
</feature>
<reference evidence="2 3" key="1">
    <citation type="submission" date="2024-01" db="EMBL/GenBank/DDBJ databases">
        <title>A draft genome for a cacao thread blight-causing isolate of Paramarasmius palmivorus.</title>
        <authorList>
            <person name="Baruah I.K."/>
            <person name="Bukari Y."/>
            <person name="Amoako-Attah I."/>
            <person name="Meinhardt L.W."/>
            <person name="Bailey B.A."/>
            <person name="Cohen S.P."/>
        </authorList>
    </citation>
    <scope>NUCLEOTIDE SEQUENCE [LARGE SCALE GENOMIC DNA]</scope>
    <source>
        <strain evidence="2 3">GH-12</strain>
    </source>
</reference>
<evidence type="ECO:0000313" key="2">
    <source>
        <dbReference type="EMBL" id="KAK7053066.1"/>
    </source>
</evidence>
<proteinExistence type="predicted"/>
<feature type="region of interest" description="Disordered" evidence="1">
    <location>
        <begin position="45"/>
        <end position="105"/>
    </location>
</feature>
<sequence>IRSLRVLARSDAPEELPVRISEESEDEGFYQPDDLSRAMLDIQIPSEGQSNVDTKSSQPQPQESIRTEVVAEKPSVTTLPAIVTVDSTNEPATTDVRAPKKKKNK</sequence>
<dbReference type="AlphaFoldDB" id="A0AAW0DKD4"/>
<name>A0AAW0DKD4_9AGAR</name>
<keyword evidence="3" id="KW-1185">Reference proteome</keyword>
<organism evidence="2 3">
    <name type="scientific">Paramarasmius palmivorus</name>
    <dbReference type="NCBI Taxonomy" id="297713"/>
    <lineage>
        <taxon>Eukaryota</taxon>
        <taxon>Fungi</taxon>
        <taxon>Dikarya</taxon>
        <taxon>Basidiomycota</taxon>
        <taxon>Agaricomycotina</taxon>
        <taxon>Agaricomycetes</taxon>
        <taxon>Agaricomycetidae</taxon>
        <taxon>Agaricales</taxon>
        <taxon>Marasmiineae</taxon>
        <taxon>Marasmiaceae</taxon>
        <taxon>Paramarasmius</taxon>
    </lineage>
</organism>